<dbReference type="GO" id="GO:0005886">
    <property type="term" value="C:plasma membrane"/>
    <property type="evidence" value="ECO:0007669"/>
    <property type="project" value="TreeGrafter"/>
</dbReference>
<comment type="caution">
    <text evidence="8">The sequence shown here is derived from an EMBL/GenBank/DDBJ whole genome shotgun (WGS) entry which is preliminary data.</text>
</comment>
<feature type="transmembrane region" description="Helical" evidence="7">
    <location>
        <begin position="295"/>
        <end position="316"/>
    </location>
</feature>
<feature type="transmembrane region" description="Helical" evidence="7">
    <location>
        <begin position="242"/>
        <end position="267"/>
    </location>
</feature>
<evidence type="ECO:0000256" key="5">
    <source>
        <dbReference type="ARBA" id="ARBA00023136"/>
    </source>
</evidence>
<dbReference type="EMBL" id="QNBD01000206">
    <property type="protein sequence ID" value="RKX69254.1"/>
    <property type="molecule type" value="Genomic_DNA"/>
</dbReference>
<keyword evidence="3 6" id="KW-0812">Transmembrane</keyword>
<keyword evidence="4 7" id="KW-1133">Transmembrane helix</keyword>
<name>A0A660SEN3_UNCT6</name>
<accession>A0A660SEN3</accession>
<keyword evidence="5 7" id="KW-0472">Membrane</keyword>
<organism evidence="8 9">
    <name type="scientific">candidate division TA06 bacterium</name>
    <dbReference type="NCBI Taxonomy" id="2250710"/>
    <lineage>
        <taxon>Bacteria</taxon>
        <taxon>Bacteria division TA06</taxon>
    </lineage>
</organism>
<comment type="similarity">
    <text evidence="6">Belongs to the sodium:neurotransmitter symporter (SNF) (TC 2.A.22) family.</text>
</comment>
<dbReference type="InterPro" id="IPR000175">
    <property type="entry name" value="Na/ntran_symport"/>
</dbReference>
<dbReference type="AlphaFoldDB" id="A0A660SEN3"/>
<evidence type="ECO:0000256" key="4">
    <source>
        <dbReference type="ARBA" id="ARBA00022989"/>
    </source>
</evidence>
<reference evidence="8 9" key="1">
    <citation type="submission" date="2018-06" db="EMBL/GenBank/DDBJ databases">
        <title>Extensive metabolic versatility and redundancy in microbially diverse, dynamic hydrothermal sediments.</title>
        <authorList>
            <person name="Dombrowski N."/>
            <person name="Teske A."/>
            <person name="Baker B.J."/>
        </authorList>
    </citation>
    <scope>NUCLEOTIDE SEQUENCE [LARGE SCALE GENOMIC DNA]</scope>
    <source>
        <strain evidence="8">B10_G13</strain>
    </source>
</reference>
<gene>
    <name evidence="8" type="ORF">DRP43_04605</name>
</gene>
<dbReference type="Pfam" id="PF00209">
    <property type="entry name" value="SNF"/>
    <property type="match status" value="2"/>
</dbReference>
<evidence type="ECO:0000313" key="9">
    <source>
        <dbReference type="Proteomes" id="UP000271125"/>
    </source>
</evidence>
<dbReference type="Proteomes" id="UP000271125">
    <property type="component" value="Unassembled WGS sequence"/>
</dbReference>
<dbReference type="PRINTS" id="PR00176">
    <property type="entry name" value="NANEUSMPORT"/>
</dbReference>
<dbReference type="PANTHER" id="PTHR11616">
    <property type="entry name" value="SODIUM/CHLORIDE DEPENDENT TRANSPORTER"/>
    <property type="match status" value="1"/>
</dbReference>
<evidence type="ECO:0000256" key="2">
    <source>
        <dbReference type="ARBA" id="ARBA00022448"/>
    </source>
</evidence>
<dbReference type="GO" id="GO:0035725">
    <property type="term" value="P:sodium ion transmembrane transport"/>
    <property type="evidence" value="ECO:0007669"/>
    <property type="project" value="TreeGrafter"/>
</dbReference>
<evidence type="ECO:0000256" key="3">
    <source>
        <dbReference type="ARBA" id="ARBA00022692"/>
    </source>
</evidence>
<keyword evidence="6" id="KW-0769">Symport</keyword>
<dbReference type="GO" id="GO:0015293">
    <property type="term" value="F:symporter activity"/>
    <property type="evidence" value="ECO:0007669"/>
    <property type="project" value="UniProtKB-KW"/>
</dbReference>
<evidence type="ECO:0000256" key="7">
    <source>
        <dbReference type="SAM" id="Phobius"/>
    </source>
</evidence>
<feature type="transmembrane region" description="Helical" evidence="7">
    <location>
        <begin position="71"/>
        <end position="99"/>
    </location>
</feature>
<comment type="subcellular location">
    <subcellularLocation>
        <location evidence="1">Membrane</location>
        <topology evidence="1">Multi-pass membrane protein</topology>
    </subcellularLocation>
</comment>
<dbReference type="SUPFAM" id="SSF161070">
    <property type="entry name" value="SNF-like"/>
    <property type="match status" value="1"/>
</dbReference>
<dbReference type="PANTHER" id="PTHR11616:SF240">
    <property type="entry name" value="BLOATED TUBULES, ISOFORM B-RELATED"/>
    <property type="match status" value="1"/>
</dbReference>
<evidence type="ECO:0000256" key="1">
    <source>
        <dbReference type="ARBA" id="ARBA00004141"/>
    </source>
</evidence>
<dbReference type="NCBIfam" id="NF037979">
    <property type="entry name" value="Na_transp"/>
    <property type="match status" value="1"/>
</dbReference>
<dbReference type="InterPro" id="IPR037272">
    <property type="entry name" value="SNS_sf"/>
</dbReference>
<feature type="non-terminal residue" evidence="8">
    <location>
        <position position="353"/>
    </location>
</feature>
<dbReference type="PROSITE" id="PS00610">
    <property type="entry name" value="NA_NEUROTRAN_SYMP_1"/>
    <property type="match status" value="1"/>
</dbReference>
<feature type="transmembrane region" description="Helical" evidence="7">
    <location>
        <begin position="131"/>
        <end position="150"/>
    </location>
</feature>
<sequence length="353" mass="38712">MASIGSAIGLGNIWRFPYICYANGGGAFLIPYFVALFTAGVPLMILEYSLGRRMQSSAPSAFAKVKKSTEWIGWLALFVTMFIFFYYPIVMAWCVNYVIHSIKLSWGANSQIFFFDRVLEKSAGPGILGGIRWPIVGGLFFTWVAIYLCLFKGVKAVGKVVMWTVTIPWIILVIMVIRGLTLPGAIQGLNFYLTPDFNVLLKPSVWLAAYGQVFFTLSLGMGIMIVYSSYLPKKSDISNNAYITSLANSGTSFFAGFAVFSTLGYLAQSMGVSVPEVAKSGIGLAFVTYPTAIRLLPFGAAVFGILFFIMLLTLGIDSAFSEIETFVSGFTDKWKLNKKVVLPIVCIFGFLIG</sequence>
<feature type="transmembrane region" description="Helical" evidence="7">
    <location>
        <begin position="29"/>
        <end position="50"/>
    </location>
</feature>
<keyword evidence="2 6" id="KW-0813">Transport</keyword>
<evidence type="ECO:0000313" key="8">
    <source>
        <dbReference type="EMBL" id="RKX69254.1"/>
    </source>
</evidence>
<evidence type="ECO:0000256" key="6">
    <source>
        <dbReference type="RuleBase" id="RU003732"/>
    </source>
</evidence>
<dbReference type="PROSITE" id="PS50267">
    <property type="entry name" value="NA_NEUROTRAN_SYMP_3"/>
    <property type="match status" value="1"/>
</dbReference>
<feature type="transmembrane region" description="Helical" evidence="7">
    <location>
        <begin position="206"/>
        <end position="230"/>
    </location>
</feature>
<feature type="transmembrane region" description="Helical" evidence="7">
    <location>
        <begin position="162"/>
        <end position="186"/>
    </location>
</feature>
<protein>
    <recommendedName>
        <fullName evidence="6">Transporter</fullName>
    </recommendedName>
</protein>
<proteinExistence type="inferred from homology"/>